<dbReference type="Proteomes" id="UP000051913">
    <property type="component" value="Unassembled WGS sequence"/>
</dbReference>
<dbReference type="SMART" id="SM00454">
    <property type="entry name" value="SAM"/>
    <property type="match status" value="1"/>
</dbReference>
<dbReference type="InterPro" id="IPR027417">
    <property type="entry name" value="P-loop_NTPase"/>
</dbReference>
<dbReference type="PROSITE" id="PS50125">
    <property type="entry name" value="GUANYLATE_CYCLASE_2"/>
    <property type="match status" value="1"/>
</dbReference>
<dbReference type="Pfam" id="PF13191">
    <property type="entry name" value="AAA_16"/>
    <property type="match status" value="1"/>
</dbReference>
<dbReference type="InterPro" id="IPR029787">
    <property type="entry name" value="Nucleotide_cyclase"/>
</dbReference>
<evidence type="ECO:0000256" key="1">
    <source>
        <dbReference type="ARBA" id="ARBA00022741"/>
    </source>
</evidence>
<dbReference type="Gene3D" id="1.10.150.50">
    <property type="entry name" value="Transcription Factor, Ets-1"/>
    <property type="match status" value="1"/>
</dbReference>
<dbReference type="Pfam" id="PF00536">
    <property type="entry name" value="SAM_1"/>
    <property type="match status" value="1"/>
</dbReference>
<accession>A0A0R3LEM9</accession>
<protein>
    <submittedName>
        <fullName evidence="5">Adenylate cyclase</fullName>
    </submittedName>
</protein>
<dbReference type="InterPro" id="IPR011990">
    <property type="entry name" value="TPR-like_helical_dom_sf"/>
</dbReference>
<dbReference type="CDD" id="cd09487">
    <property type="entry name" value="SAM_superfamily"/>
    <property type="match status" value="1"/>
</dbReference>
<evidence type="ECO:0000259" key="4">
    <source>
        <dbReference type="PROSITE" id="PS50125"/>
    </source>
</evidence>
<dbReference type="SUPFAM" id="SSF55073">
    <property type="entry name" value="Nucleotide cyclase"/>
    <property type="match status" value="1"/>
</dbReference>
<dbReference type="Gene3D" id="3.30.70.1230">
    <property type="entry name" value="Nucleotide cyclase"/>
    <property type="match status" value="1"/>
</dbReference>
<evidence type="ECO:0000313" key="5">
    <source>
        <dbReference type="EMBL" id="KRQ92320.1"/>
    </source>
</evidence>
<dbReference type="Pfam" id="PF00211">
    <property type="entry name" value="Guanylate_cyc"/>
    <property type="match status" value="1"/>
</dbReference>
<dbReference type="CDD" id="cd07302">
    <property type="entry name" value="CHD"/>
    <property type="match status" value="1"/>
</dbReference>
<dbReference type="PROSITE" id="PS50105">
    <property type="entry name" value="SAM_DOMAIN"/>
    <property type="match status" value="1"/>
</dbReference>
<sequence length="1115" mass="122115">MQQISNWLEKLGLEQYALRFAENGIDLSVLPELTDQDFDRLGVLLGHRRKMLRAIAELNQGELVAEPALRHDAERRHLTVMFCDLVGSTALSARLDPEDMWEVIRAYRAACARVIATYDGSLARFVGDGILAYFGYPRAHEDDAERAVRAGLDIIAAVGPLETRSERVKVRIAIATGLVVVGDLISGGASEQQAMVGDTPNVAARLQGLAEPGAVVVAASTRELLGDLFIFRNLGFREVKGIAEPIAVWAVEGGAASESRFEAVRTARSMGFVGRKAEIEFALSRQQLAWQGQGQLVLISGEAGIGKSRIVATLSESLALGTHRRIRYQCSPYHTNSALHPFVAQLERAAGIGSQDTSEQKLDKLEAMLALGTDQVANATPLIAALLSIPTGERYPPLGLSPVQQRRQTFAALLDQLEGLARQQPVLIVCEDMHWADATSLELFDLTVDRIRGLPILVLMTFRPEFEPPWAGLANVSLLQLDRLDRQDTRALVEQVTAGRQLPREMMAQIIDRTDGVPLFVEELTKMVLESGLLVQNAGRYRLDSPLPPLAIPATLQDSLMARLDRLAPVKEVAQIGAAIGRDFSYTLLRCVAGRDDLTLCAALTQLEEAELLLRRGTPPEANYSFKHALVQEAAYESLLKSRRQLLHRQIGDVLRETFPSIAEIEPELLAYHFTEAGLSRIALEWWRKAGQQALKRSAYTEAIAHLGKAVALADGLPDEPGRTMNRLHLQIAYGRALRGSLGHSAPETVAAWKRARQFAADINDPVELAPIHAGLFNACLTHGEIAPMRELTEAVMGVARQRPESPVAAVVAHSTAGVTCWFGGDYLNARLHLERALAIYEAEPDPATFKASALDLPFVIKRFLALVLWPLGTIDRSRRLAAEAVRATANRPALSQANALVHKAVFDGLCGGMLQETETILALGLAREHTMPLYIAAGSYLNGLAKWRAGDRIGGLSEMQRGWTLLHENDCYLCEPFWGMQVAVANAEAGQAESGLEILQELIAWTEQSGQHWLDAELHRSQGELLLRVDPPGVSMAEDAFSRALEIARIQRTKTFELRSAVGLARLYCANGRAEAIPEVLAPVLVDFDTERDLPEIEEAETLLKRGQVARPGT</sequence>
<name>A0A0R3LEM9_9BRAD</name>
<gene>
    <name evidence="5" type="ORF">CP49_27295</name>
</gene>
<dbReference type="PANTHER" id="PTHR16305">
    <property type="entry name" value="TESTICULAR SOLUBLE ADENYLYL CYCLASE"/>
    <property type="match status" value="1"/>
</dbReference>
<evidence type="ECO:0000259" key="3">
    <source>
        <dbReference type="PROSITE" id="PS50105"/>
    </source>
</evidence>
<dbReference type="GO" id="GO:0035556">
    <property type="term" value="P:intracellular signal transduction"/>
    <property type="evidence" value="ECO:0007669"/>
    <property type="project" value="InterPro"/>
</dbReference>
<keyword evidence="6" id="KW-1185">Reference proteome</keyword>
<dbReference type="GO" id="GO:0005737">
    <property type="term" value="C:cytoplasm"/>
    <property type="evidence" value="ECO:0007669"/>
    <property type="project" value="TreeGrafter"/>
</dbReference>
<dbReference type="GO" id="GO:0009190">
    <property type="term" value="P:cyclic nucleotide biosynthetic process"/>
    <property type="evidence" value="ECO:0007669"/>
    <property type="project" value="InterPro"/>
</dbReference>
<dbReference type="InterPro" id="IPR013761">
    <property type="entry name" value="SAM/pointed_sf"/>
</dbReference>
<organism evidence="5 6">
    <name type="scientific">Bradyrhizobium valentinum</name>
    <dbReference type="NCBI Taxonomy" id="1518501"/>
    <lineage>
        <taxon>Bacteria</taxon>
        <taxon>Pseudomonadati</taxon>
        <taxon>Pseudomonadota</taxon>
        <taxon>Alphaproteobacteria</taxon>
        <taxon>Hyphomicrobiales</taxon>
        <taxon>Nitrobacteraceae</taxon>
        <taxon>Bradyrhizobium</taxon>
    </lineage>
</organism>
<dbReference type="InterPro" id="IPR041664">
    <property type="entry name" value="AAA_16"/>
</dbReference>
<dbReference type="AlphaFoldDB" id="A0A0R3LEM9"/>
<dbReference type="PANTHER" id="PTHR16305:SF28">
    <property type="entry name" value="GUANYLATE CYCLASE DOMAIN-CONTAINING PROTEIN"/>
    <property type="match status" value="1"/>
</dbReference>
<keyword evidence="2" id="KW-0067">ATP-binding</keyword>
<evidence type="ECO:0000256" key="2">
    <source>
        <dbReference type="ARBA" id="ARBA00022840"/>
    </source>
</evidence>
<dbReference type="STRING" id="1518501.CQ10_16865"/>
<dbReference type="Gene3D" id="1.25.40.10">
    <property type="entry name" value="Tetratricopeptide repeat domain"/>
    <property type="match status" value="1"/>
</dbReference>
<dbReference type="InterPro" id="IPR001054">
    <property type="entry name" value="A/G_cyclase"/>
</dbReference>
<keyword evidence="1" id="KW-0547">Nucleotide-binding</keyword>
<dbReference type="Gene3D" id="3.40.50.300">
    <property type="entry name" value="P-loop containing nucleotide triphosphate hydrolases"/>
    <property type="match status" value="1"/>
</dbReference>
<reference evidence="5 6" key="1">
    <citation type="submission" date="2014-03" db="EMBL/GenBank/DDBJ databases">
        <title>Bradyrhizobium valentinum sp. nov., isolated from effective nodules of Lupinus mariae-josephae, a lupine endemic of basic-lime soils in Eastern Spain.</title>
        <authorList>
            <person name="Duran D."/>
            <person name="Rey L."/>
            <person name="Navarro A."/>
            <person name="Busquets A."/>
            <person name="Imperial J."/>
            <person name="Ruiz-Argueso T."/>
        </authorList>
    </citation>
    <scope>NUCLEOTIDE SEQUENCE [LARGE SCALE GENOMIC DNA]</scope>
    <source>
        <strain evidence="5 6">LmjM3</strain>
    </source>
</reference>
<comment type="caution">
    <text evidence="5">The sequence shown here is derived from an EMBL/GenBank/DDBJ whole genome shotgun (WGS) entry which is preliminary data.</text>
</comment>
<evidence type="ECO:0000313" key="6">
    <source>
        <dbReference type="Proteomes" id="UP000051913"/>
    </source>
</evidence>
<dbReference type="RefSeq" id="WP_057855571.1">
    <property type="nucleotide sequence ID" value="NZ_LLXX01000232.1"/>
</dbReference>
<dbReference type="GO" id="GO:0004016">
    <property type="term" value="F:adenylate cyclase activity"/>
    <property type="evidence" value="ECO:0007669"/>
    <property type="project" value="TreeGrafter"/>
</dbReference>
<dbReference type="InterPro" id="IPR001660">
    <property type="entry name" value="SAM"/>
</dbReference>
<dbReference type="GO" id="GO:0005524">
    <property type="term" value="F:ATP binding"/>
    <property type="evidence" value="ECO:0007669"/>
    <property type="project" value="UniProtKB-KW"/>
</dbReference>
<feature type="domain" description="Guanylate cyclase" evidence="4">
    <location>
        <begin position="79"/>
        <end position="207"/>
    </location>
</feature>
<dbReference type="SMART" id="SM00044">
    <property type="entry name" value="CYCc"/>
    <property type="match status" value="1"/>
</dbReference>
<feature type="domain" description="SAM" evidence="3">
    <location>
        <begin position="1"/>
        <end position="61"/>
    </location>
</feature>
<dbReference type="SUPFAM" id="SSF47769">
    <property type="entry name" value="SAM/Pointed domain"/>
    <property type="match status" value="1"/>
</dbReference>
<dbReference type="SUPFAM" id="SSF52540">
    <property type="entry name" value="P-loop containing nucleoside triphosphate hydrolases"/>
    <property type="match status" value="1"/>
</dbReference>
<dbReference type="EMBL" id="LLXX01000232">
    <property type="protein sequence ID" value="KRQ92320.1"/>
    <property type="molecule type" value="Genomic_DNA"/>
</dbReference>
<proteinExistence type="predicted"/>